<dbReference type="GO" id="GO:0016757">
    <property type="term" value="F:glycosyltransferase activity"/>
    <property type="evidence" value="ECO:0007669"/>
    <property type="project" value="UniProtKB-KW"/>
</dbReference>
<dbReference type="SUPFAM" id="SSF53448">
    <property type="entry name" value="Nucleotide-diphospho-sugar transferases"/>
    <property type="match status" value="1"/>
</dbReference>
<gene>
    <name evidence="5" type="ORF">E3J38_00745</name>
</gene>
<evidence type="ECO:0000313" key="6">
    <source>
        <dbReference type="Proteomes" id="UP000315534"/>
    </source>
</evidence>
<name>A0A523XVJ0_UNCT6</name>
<dbReference type="InterPro" id="IPR001173">
    <property type="entry name" value="Glyco_trans_2-like"/>
</dbReference>
<sequence>MKKGQICRKALVSSIVVTWNSRQDIENCLQSIRKQSYSPMEIIVVDNWSGDGTAEVVQNRFPDVKLIKLRENLGFAQANNIGIDNSAGEYVMTVNPDVELRQDYTGRLVSALIRKGKRAGAVTGKLMREDDVTLDSTGIVKRLAFRFFDRGQGERDLGQHDSMPEILGPCAAAALYRRDMLEDIRMSGEYFDSSFFAFFEDVDLAYRARRAGWVSAYVPDAVAVHRRGGSGTNKSAVQFYAFRNRLFILIKNVSVWELLRQAPFLILYDLSRLAWVSLSNPLALSAFYQISKNMRTLLRKRRRILKR</sequence>
<comment type="caution">
    <text evidence="5">The sequence shown here is derived from an EMBL/GenBank/DDBJ whole genome shotgun (WGS) entry which is preliminary data.</text>
</comment>
<dbReference type="EMBL" id="SOIP01000043">
    <property type="protein sequence ID" value="TET83265.1"/>
    <property type="molecule type" value="Genomic_DNA"/>
</dbReference>
<feature type="domain" description="Glycosyltransferase 2-like" evidence="4">
    <location>
        <begin position="14"/>
        <end position="184"/>
    </location>
</feature>
<keyword evidence="3 5" id="KW-0808">Transferase</keyword>
<evidence type="ECO:0000259" key="4">
    <source>
        <dbReference type="Pfam" id="PF00535"/>
    </source>
</evidence>
<reference evidence="5 6" key="1">
    <citation type="submission" date="2019-03" db="EMBL/GenBank/DDBJ databases">
        <title>Metabolic potential of uncultured bacteria and archaea associated with petroleum seepage in deep-sea sediments.</title>
        <authorList>
            <person name="Dong X."/>
            <person name="Hubert C."/>
        </authorList>
    </citation>
    <scope>NUCLEOTIDE SEQUENCE [LARGE SCALE GENOMIC DNA]</scope>
    <source>
        <strain evidence="5">E29_bin36</strain>
    </source>
</reference>
<dbReference type="PANTHER" id="PTHR43179:SF12">
    <property type="entry name" value="GALACTOFURANOSYLTRANSFERASE GLFT2"/>
    <property type="match status" value="1"/>
</dbReference>
<dbReference type="Gene3D" id="3.90.550.10">
    <property type="entry name" value="Spore Coat Polysaccharide Biosynthesis Protein SpsA, Chain A"/>
    <property type="match status" value="1"/>
</dbReference>
<evidence type="ECO:0000256" key="1">
    <source>
        <dbReference type="ARBA" id="ARBA00006739"/>
    </source>
</evidence>
<evidence type="ECO:0000256" key="3">
    <source>
        <dbReference type="ARBA" id="ARBA00022679"/>
    </source>
</evidence>
<proteinExistence type="inferred from homology"/>
<protein>
    <submittedName>
        <fullName evidence="5">Glycosyltransferase family 2 protein</fullName>
    </submittedName>
</protein>
<evidence type="ECO:0000256" key="2">
    <source>
        <dbReference type="ARBA" id="ARBA00022676"/>
    </source>
</evidence>
<dbReference type="AlphaFoldDB" id="A0A523XVJ0"/>
<accession>A0A523XVJ0</accession>
<dbReference type="PANTHER" id="PTHR43179">
    <property type="entry name" value="RHAMNOSYLTRANSFERASE WBBL"/>
    <property type="match status" value="1"/>
</dbReference>
<keyword evidence="2" id="KW-0328">Glycosyltransferase</keyword>
<dbReference type="CDD" id="cd04186">
    <property type="entry name" value="GT_2_like_c"/>
    <property type="match status" value="1"/>
</dbReference>
<organism evidence="5 6">
    <name type="scientific">candidate division TA06 bacterium</name>
    <dbReference type="NCBI Taxonomy" id="2250710"/>
    <lineage>
        <taxon>Bacteria</taxon>
        <taxon>Bacteria division TA06</taxon>
    </lineage>
</organism>
<comment type="similarity">
    <text evidence="1">Belongs to the glycosyltransferase 2 family.</text>
</comment>
<dbReference type="Pfam" id="PF00535">
    <property type="entry name" value="Glycos_transf_2"/>
    <property type="match status" value="1"/>
</dbReference>
<evidence type="ECO:0000313" key="5">
    <source>
        <dbReference type="EMBL" id="TET83265.1"/>
    </source>
</evidence>
<dbReference type="Proteomes" id="UP000315534">
    <property type="component" value="Unassembled WGS sequence"/>
</dbReference>
<dbReference type="InterPro" id="IPR029044">
    <property type="entry name" value="Nucleotide-diphossugar_trans"/>
</dbReference>